<evidence type="ECO:0000313" key="2">
    <source>
        <dbReference type="Proteomes" id="UP000014974"/>
    </source>
</evidence>
<sequence>MRPYGNCQALSGQSKDEWQKLIDDYEDNLGAMDCSEI</sequence>
<name>S7V5S7_9BACT</name>
<dbReference type="AlphaFoldDB" id="S7V5S7"/>
<proteinExistence type="predicted"/>
<organism evidence="1 2">
    <name type="scientific">Cyclobacterium qasimii M12-11B</name>
    <dbReference type="NCBI Taxonomy" id="641524"/>
    <lineage>
        <taxon>Bacteria</taxon>
        <taxon>Pseudomonadati</taxon>
        <taxon>Bacteroidota</taxon>
        <taxon>Cytophagia</taxon>
        <taxon>Cytophagales</taxon>
        <taxon>Cyclobacteriaceae</taxon>
        <taxon>Cyclobacterium</taxon>
    </lineage>
</organism>
<accession>S7V5S7</accession>
<comment type="caution">
    <text evidence="1">The sequence shown here is derived from an EMBL/GenBank/DDBJ whole genome shotgun (WGS) entry which is preliminary data.</text>
</comment>
<protein>
    <submittedName>
        <fullName evidence="1">Uncharacterized protein</fullName>
    </submittedName>
</protein>
<dbReference type="Proteomes" id="UP000014974">
    <property type="component" value="Unassembled WGS sequence"/>
</dbReference>
<gene>
    <name evidence="1" type="ORF">ADICYQ_5451</name>
</gene>
<dbReference type="EMBL" id="ATNM01000191">
    <property type="protein sequence ID" value="EPR65530.1"/>
    <property type="molecule type" value="Genomic_DNA"/>
</dbReference>
<evidence type="ECO:0000313" key="1">
    <source>
        <dbReference type="EMBL" id="EPR65530.1"/>
    </source>
</evidence>
<reference evidence="1 2" key="1">
    <citation type="journal article" date="2013" name="Genome Announc.">
        <title>Draft Genome Sequence of Cyclobacterium qasimii Strain M12-11BT, Isolated from Arctic Marine Sediment.</title>
        <authorList>
            <person name="Shivaji S."/>
            <person name="Ara S."/>
            <person name="Singh A."/>
            <person name="Kumar Pinnaka A."/>
        </authorList>
    </citation>
    <scope>NUCLEOTIDE SEQUENCE [LARGE SCALE GENOMIC DNA]</scope>
    <source>
        <strain evidence="1 2">M12-11B</strain>
    </source>
</reference>